<protein>
    <submittedName>
        <fullName evidence="1">Uncharacterized protein</fullName>
    </submittedName>
</protein>
<sequence length="586" mass="66674">MGDKTLGRLMPCDQCSMRRTRCNRQSPICYSCNSSKLKCTWERQHKKKSITQSIKLLKNQSIFKHFSIVDSQKAKKGGCRQKRSSIIKATNVVGIPKSSATCASPSWISTMHKWQIDSVSRQDFCIIMKLWDFNLKQATWQDFRSISTIFSQQSKLVTKDEVFRYVDLQSKEVLSLLALAEDKYFDHLNPTHFLFTRHAFNLRPRSLLLRLTVWRAGLQFTPASPFRDALAYFIEVKIASLVCLSQTKPTLDTLQSYLVIGIGITVGCSSKLCNKWPYLNSFLSLVHQLGLHRTSPLPEDIQLERTLAYRVAFCWETQCAWSLGFKVFSLGSYYRLNPKVSYNAIANYTCRLFEDSVPNTSKALDLCGLITSECLSRGSLSLLRLKRLFLRENEKPLSDGLLLEAIDFALKDTHVTFTNAMKELRKIQLQCSSAPMQEVCASAFTQAMCLVAVNHHFTQVQLVDIRAKYAESTDSIISGLKSAVQAISIISSSPILILRVNPFTAIFHFIMKHYHAYHRVPSFFAAHKTMNPKELTTALLSVYTILKGKSSYNLHCLYNNLSLTFFEYFVSKYNIGLPGDPTKSFN</sequence>
<accession>A0ACC2UQJ2</accession>
<evidence type="ECO:0000313" key="2">
    <source>
        <dbReference type="Proteomes" id="UP001165960"/>
    </source>
</evidence>
<evidence type="ECO:0000313" key="1">
    <source>
        <dbReference type="EMBL" id="KAJ9088950.1"/>
    </source>
</evidence>
<comment type="caution">
    <text evidence="1">The sequence shown here is derived from an EMBL/GenBank/DDBJ whole genome shotgun (WGS) entry which is preliminary data.</text>
</comment>
<reference evidence="1" key="1">
    <citation type="submission" date="2022-04" db="EMBL/GenBank/DDBJ databases">
        <title>Genome of the entomopathogenic fungus Entomophthora muscae.</title>
        <authorList>
            <person name="Elya C."/>
            <person name="Lovett B.R."/>
            <person name="Lee E."/>
            <person name="Macias A.M."/>
            <person name="Hajek A.E."/>
            <person name="De Bivort B.L."/>
            <person name="Kasson M.T."/>
            <person name="De Fine Licht H.H."/>
            <person name="Stajich J.E."/>
        </authorList>
    </citation>
    <scope>NUCLEOTIDE SEQUENCE</scope>
    <source>
        <strain evidence="1">Berkeley</strain>
    </source>
</reference>
<dbReference type="EMBL" id="QTSX02000076">
    <property type="protein sequence ID" value="KAJ9088950.1"/>
    <property type="molecule type" value="Genomic_DNA"/>
</dbReference>
<dbReference type="Proteomes" id="UP001165960">
    <property type="component" value="Unassembled WGS sequence"/>
</dbReference>
<gene>
    <name evidence="1" type="ORF">DSO57_1017891</name>
</gene>
<organism evidence="1 2">
    <name type="scientific">Entomophthora muscae</name>
    <dbReference type="NCBI Taxonomy" id="34485"/>
    <lineage>
        <taxon>Eukaryota</taxon>
        <taxon>Fungi</taxon>
        <taxon>Fungi incertae sedis</taxon>
        <taxon>Zoopagomycota</taxon>
        <taxon>Entomophthoromycotina</taxon>
        <taxon>Entomophthoromycetes</taxon>
        <taxon>Entomophthorales</taxon>
        <taxon>Entomophthoraceae</taxon>
        <taxon>Entomophthora</taxon>
    </lineage>
</organism>
<name>A0ACC2UQJ2_9FUNG</name>
<keyword evidence="2" id="KW-1185">Reference proteome</keyword>
<proteinExistence type="predicted"/>